<comment type="similarity">
    <text evidence="1">Belongs to the SCC2/Nipped-B family.</text>
</comment>
<dbReference type="InterPro" id="IPR033031">
    <property type="entry name" value="Scc2/Nipped-B"/>
</dbReference>
<dbReference type="EMBL" id="JACGCM010001659">
    <property type="protein sequence ID" value="KAF6151937.1"/>
    <property type="molecule type" value="Genomic_DNA"/>
</dbReference>
<dbReference type="Pfam" id="PF12830">
    <property type="entry name" value="Nipped-B_C"/>
    <property type="match status" value="1"/>
</dbReference>
<keyword evidence="4" id="KW-1185">Reference proteome</keyword>
<evidence type="ECO:0000259" key="2">
    <source>
        <dbReference type="Pfam" id="PF12830"/>
    </source>
</evidence>
<accession>A0A7J7MAN1</accession>
<dbReference type="PANTHER" id="PTHR21704">
    <property type="entry name" value="NIPPED-B-LIKE PROTEIN DELANGIN SCC2-RELATED"/>
    <property type="match status" value="1"/>
</dbReference>
<evidence type="ECO:0000313" key="3">
    <source>
        <dbReference type="EMBL" id="KAF6151937.1"/>
    </source>
</evidence>
<evidence type="ECO:0000313" key="4">
    <source>
        <dbReference type="Proteomes" id="UP000541444"/>
    </source>
</evidence>
<dbReference type="GO" id="GO:0090694">
    <property type="term" value="C:Scc2-Scc4 cohesin loading complex"/>
    <property type="evidence" value="ECO:0007669"/>
    <property type="project" value="TreeGrafter"/>
</dbReference>
<dbReference type="GO" id="GO:0034087">
    <property type="term" value="P:establishment of mitotic sister chromatid cohesion"/>
    <property type="evidence" value="ECO:0007669"/>
    <property type="project" value="TreeGrafter"/>
</dbReference>
<dbReference type="GO" id="GO:1990414">
    <property type="term" value="P:replication-born double-strand break repair via sister chromatid exchange"/>
    <property type="evidence" value="ECO:0007669"/>
    <property type="project" value="TreeGrafter"/>
</dbReference>
<dbReference type="OrthoDB" id="418242at2759"/>
<dbReference type="GO" id="GO:0003682">
    <property type="term" value="F:chromatin binding"/>
    <property type="evidence" value="ECO:0007669"/>
    <property type="project" value="TreeGrafter"/>
</dbReference>
<comment type="subcellular location">
    <subcellularLocation>
        <location evidence="1">Nucleus</location>
    </subcellularLocation>
</comment>
<dbReference type="InterPro" id="IPR024986">
    <property type="entry name" value="Nipped-B_C"/>
</dbReference>
<dbReference type="GO" id="GO:0140588">
    <property type="term" value="P:chromatin looping"/>
    <property type="evidence" value="ECO:0007669"/>
    <property type="project" value="InterPro"/>
</dbReference>
<dbReference type="PANTHER" id="PTHR21704:SF18">
    <property type="entry name" value="NIPPED-B-LIKE PROTEIN"/>
    <property type="match status" value="1"/>
</dbReference>
<gene>
    <name evidence="3" type="ORF">GIB67_010511</name>
</gene>
<evidence type="ECO:0000256" key="1">
    <source>
        <dbReference type="RuleBase" id="RU364107"/>
    </source>
</evidence>
<organism evidence="3 4">
    <name type="scientific">Kingdonia uniflora</name>
    <dbReference type="NCBI Taxonomy" id="39325"/>
    <lineage>
        <taxon>Eukaryota</taxon>
        <taxon>Viridiplantae</taxon>
        <taxon>Streptophyta</taxon>
        <taxon>Embryophyta</taxon>
        <taxon>Tracheophyta</taxon>
        <taxon>Spermatophyta</taxon>
        <taxon>Magnoliopsida</taxon>
        <taxon>Ranunculales</taxon>
        <taxon>Circaeasteraceae</taxon>
        <taxon>Kingdonia</taxon>
    </lineage>
</organism>
<dbReference type="AlphaFoldDB" id="A0A7J7MAN1"/>
<keyword evidence="1" id="KW-0677">Repeat</keyword>
<reference evidence="3 4" key="1">
    <citation type="journal article" date="2020" name="IScience">
        <title>Genome Sequencing of the Endangered Kingdonia uniflora (Circaeasteraceae, Ranunculales) Reveals Potential Mechanisms of Evolutionary Specialization.</title>
        <authorList>
            <person name="Sun Y."/>
            <person name="Deng T."/>
            <person name="Zhang A."/>
            <person name="Moore M.J."/>
            <person name="Landis J.B."/>
            <person name="Lin N."/>
            <person name="Zhang H."/>
            <person name="Zhang X."/>
            <person name="Huang J."/>
            <person name="Zhang X."/>
            <person name="Sun H."/>
            <person name="Wang H."/>
        </authorList>
    </citation>
    <scope>NUCLEOTIDE SEQUENCE [LARGE SCALE GENOMIC DNA]</scope>
    <source>
        <strain evidence="3">TB1705</strain>
        <tissue evidence="3">Leaf</tissue>
    </source>
</reference>
<dbReference type="GO" id="GO:0071169">
    <property type="term" value="P:establishment of protein localization to chromatin"/>
    <property type="evidence" value="ECO:0007669"/>
    <property type="project" value="TreeGrafter"/>
</dbReference>
<keyword evidence="1" id="KW-0539">Nucleus</keyword>
<proteinExistence type="inferred from homology"/>
<name>A0A7J7MAN1_9MAGN</name>
<feature type="domain" description="Sister chromatid cohesion C-terminal" evidence="2">
    <location>
        <begin position="178"/>
        <end position="220"/>
    </location>
</feature>
<dbReference type="GO" id="GO:0061775">
    <property type="term" value="F:cohesin loader activity"/>
    <property type="evidence" value="ECO:0007669"/>
    <property type="project" value="InterPro"/>
</dbReference>
<keyword evidence="1" id="KW-0131">Cell cycle</keyword>
<sequence length="406" mass="43521">MSSASLTGGTSSMELQTINGIPMAMHMSNMISNGAAQNSFSSGQLGIASLVGTSQNAQNAVLGSFSTQASNISGNSNHGMSLPLFNVQAAVTTGISSGEGTMMPTPGIAQQVAAGMQSIEATNSSTANMSATASQSSPAKYVRVWEGCRSASASETHYDGKVDFLVFKALNQHGFLGQLQEKKLLKVSIPSLRYCTKILASLPFTTPDEPLYLIYTINRVLQVRYGSLEATMKALSSRSIQEDKHAILDENGVLQHDSSVLQQEPYSSAHSVSIHIKEEDAILCSPTLGVSCGILKDNLQSNQADCQVAIALQLLLKLKRHLKIAFSLSNARCQDFSPNDPLKPGEGLSRQNIPFDISGTYFSLPTSHKEIIERYQTPSDSQFVKVASCASMSYLFIRFSIDGEGD</sequence>
<dbReference type="Proteomes" id="UP000541444">
    <property type="component" value="Unassembled WGS sequence"/>
</dbReference>
<comment type="caution">
    <text evidence="3">The sequence shown here is derived from an EMBL/GenBank/DDBJ whole genome shotgun (WGS) entry which is preliminary data.</text>
</comment>
<dbReference type="GO" id="GO:0010468">
    <property type="term" value="P:regulation of gene expression"/>
    <property type="evidence" value="ECO:0007669"/>
    <property type="project" value="InterPro"/>
</dbReference>
<protein>
    <recommendedName>
        <fullName evidence="1">Sister chromatid cohesion protein</fullName>
    </recommendedName>
</protein>